<accession>A0A383F7J5</accession>
<evidence type="ECO:0000313" key="1">
    <source>
        <dbReference type="EMBL" id="SVE64623.1"/>
    </source>
</evidence>
<name>A0A383F7J5_9ZZZZ</name>
<sequence length="138" mass="15302">MGPGSLVVDVRSSVGWAERGPSVASARAPCYAACMSAARTERLLNLLTLLLNSRRPISFREIRRMQEFMAYETADPKSGERAFERDKASLLEAGVPLRWLSPDELDDEDGIGGYAIDRHEYYLPDLELDAAELALLSI</sequence>
<evidence type="ECO:0008006" key="2">
    <source>
        <dbReference type="Google" id="ProtNLM"/>
    </source>
</evidence>
<organism evidence="1">
    <name type="scientific">marine metagenome</name>
    <dbReference type="NCBI Taxonomy" id="408172"/>
    <lineage>
        <taxon>unclassified sequences</taxon>
        <taxon>metagenomes</taxon>
        <taxon>ecological metagenomes</taxon>
    </lineage>
</organism>
<protein>
    <recommendedName>
        <fullName evidence="2">WYL domain-containing protein</fullName>
    </recommendedName>
</protein>
<reference evidence="1" key="1">
    <citation type="submission" date="2018-05" db="EMBL/GenBank/DDBJ databases">
        <authorList>
            <person name="Lanie J.A."/>
            <person name="Ng W.-L."/>
            <person name="Kazmierczak K.M."/>
            <person name="Andrzejewski T.M."/>
            <person name="Davidsen T.M."/>
            <person name="Wayne K.J."/>
            <person name="Tettelin H."/>
            <person name="Glass J.I."/>
            <person name="Rusch D."/>
            <person name="Podicherti R."/>
            <person name="Tsui H.-C.T."/>
            <person name="Winkler M.E."/>
        </authorList>
    </citation>
    <scope>NUCLEOTIDE SEQUENCE</scope>
</reference>
<feature type="non-terminal residue" evidence="1">
    <location>
        <position position="138"/>
    </location>
</feature>
<dbReference type="EMBL" id="UINC01231889">
    <property type="protein sequence ID" value="SVE64623.1"/>
    <property type="molecule type" value="Genomic_DNA"/>
</dbReference>
<proteinExistence type="predicted"/>
<dbReference type="AlphaFoldDB" id="A0A383F7J5"/>
<gene>
    <name evidence="1" type="ORF">METZ01_LOCUS517477</name>
</gene>